<dbReference type="EMBL" id="JAODUP010000194">
    <property type="protein sequence ID" value="KAK2157275.1"/>
    <property type="molecule type" value="Genomic_DNA"/>
</dbReference>
<keyword evidence="5 7" id="KW-0472">Membrane</keyword>
<dbReference type="AlphaFoldDB" id="A0AAD9JSA7"/>
<dbReference type="GO" id="GO:0022857">
    <property type="term" value="F:transmembrane transporter activity"/>
    <property type="evidence" value="ECO:0007669"/>
    <property type="project" value="UniProtKB-UniRule"/>
</dbReference>
<feature type="transmembrane region" description="Helical" evidence="7">
    <location>
        <begin position="558"/>
        <end position="580"/>
    </location>
</feature>
<feature type="transmembrane region" description="Helical" evidence="7">
    <location>
        <begin position="306"/>
        <end position="326"/>
    </location>
</feature>
<feature type="transmembrane region" description="Helical" evidence="7">
    <location>
        <begin position="705"/>
        <end position="728"/>
    </location>
</feature>
<feature type="transmembrane region" description="Helical" evidence="7">
    <location>
        <begin position="510"/>
        <end position="537"/>
    </location>
</feature>
<dbReference type="Pfam" id="PF04515">
    <property type="entry name" value="Choline_transpo"/>
    <property type="match status" value="1"/>
</dbReference>
<organism evidence="8 9">
    <name type="scientific">Paralvinella palmiformis</name>
    <dbReference type="NCBI Taxonomy" id="53620"/>
    <lineage>
        <taxon>Eukaryota</taxon>
        <taxon>Metazoa</taxon>
        <taxon>Spiralia</taxon>
        <taxon>Lophotrochozoa</taxon>
        <taxon>Annelida</taxon>
        <taxon>Polychaeta</taxon>
        <taxon>Sedentaria</taxon>
        <taxon>Canalipalpata</taxon>
        <taxon>Terebellida</taxon>
        <taxon>Terebelliformia</taxon>
        <taxon>Alvinellidae</taxon>
        <taxon>Paralvinella</taxon>
    </lineage>
</organism>
<keyword evidence="9" id="KW-1185">Reference proteome</keyword>
<sequence>MGCFDYEDDDFGSEERQKFVAMEVQSVEYELSEQSKLVEKTPHYGEPRKYDPSFNGPIKNRSCTDVICLILYVICFIGFLLVGIWAFTKGDPRLLLYPTDSNGNLCGYGAYSNRPNVFFFDLIDCYRVGPAVLSQGCPTPQVCVESCPTDYWQWLTLYAQEAASGTYDSAARSKMICIDSVNAATSSKTVQQLVEDGECAAYYVDSVAVVGRCIPAFISQVISGTSDLIKDSNNSVIVDKYGSAVNGTVLEESTKYLAYLLNAADYGTKIFQDVQASWPMILIGLTIGALIAFIWILLMRCLAGPVVWLTLLSFLALFTFGCYYSFTKYVALKNDSSYSGVWTFTTNLSSYLNLKETWLAFGIIAAVLLGIIIIVLLFLRKRILIAIALIKEGSRAVGNMVFTLFWPLVPYIIQVVFALYWGASALYLASSGRASFSATNVTNQSLEILEYNDTADAWVKVTKYQEVVQELLTKIPCDPNANTTAGTICNFLKYGDDQYTIYLQVYQLFMWFWIMNFIVALGEMVLAGSFASYYWAFNKPKDIPTFPVTASLLRALRYHLGSIAFGSLLVAIIQLIRVFLEYLDHKLKGTENKVAKFLLKCLKCCFWCLEKCIRFLNKNAYIMIAVYGKNFCTSAKNAFFLILRNIVRVAVVDKTTDFLMFIGKLMVVGAVGILSYYFFSGELATKVRETQLSTYIAAYTPSLNYYPIPIIIICIGTYVIASAFFGVYSMGVDTLFLSFLEDLERNDGSPEKPYYMSKELMGILGVRNTKDPNGKKKSGGCCGCC</sequence>
<gene>
    <name evidence="8" type="ORF">LSH36_194g05083</name>
</gene>
<feature type="transmembrane region" description="Helical" evidence="7">
    <location>
        <begin position="66"/>
        <end position="87"/>
    </location>
</feature>
<evidence type="ECO:0000256" key="6">
    <source>
        <dbReference type="ARBA" id="ARBA00023180"/>
    </source>
</evidence>
<evidence type="ECO:0000256" key="2">
    <source>
        <dbReference type="ARBA" id="ARBA00007168"/>
    </source>
</evidence>
<comment type="caution">
    <text evidence="8">The sequence shown here is derived from an EMBL/GenBank/DDBJ whole genome shotgun (WGS) entry which is preliminary data.</text>
</comment>
<evidence type="ECO:0000313" key="9">
    <source>
        <dbReference type="Proteomes" id="UP001208570"/>
    </source>
</evidence>
<feature type="transmembrane region" description="Helical" evidence="7">
    <location>
        <begin position="278"/>
        <end position="299"/>
    </location>
</feature>
<evidence type="ECO:0000313" key="8">
    <source>
        <dbReference type="EMBL" id="KAK2157275.1"/>
    </source>
</evidence>
<name>A0AAD9JSA7_9ANNE</name>
<dbReference type="PANTHER" id="PTHR12385:SF14">
    <property type="entry name" value="CHOLINE TRANSPORTER-LIKE 2"/>
    <property type="match status" value="1"/>
</dbReference>
<keyword evidence="4 7" id="KW-1133">Transmembrane helix</keyword>
<feature type="transmembrane region" description="Helical" evidence="7">
    <location>
        <begin position="400"/>
        <end position="423"/>
    </location>
</feature>
<feature type="transmembrane region" description="Helical" evidence="7">
    <location>
        <begin position="358"/>
        <end position="379"/>
    </location>
</feature>
<evidence type="ECO:0000256" key="5">
    <source>
        <dbReference type="ARBA" id="ARBA00023136"/>
    </source>
</evidence>
<comment type="similarity">
    <text evidence="2 7">Belongs to the CTL (choline transporter-like) family.</text>
</comment>
<reference evidence="8" key="1">
    <citation type="journal article" date="2023" name="Mol. Biol. Evol.">
        <title>Third-Generation Sequencing Reveals the Adaptive Role of the Epigenome in Three Deep-Sea Polychaetes.</title>
        <authorList>
            <person name="Perez M."/>
            <person name="Aroh O."/>
            <person name="Sun Y."/>
            <person name="Lan Y."/>
            <person name="Juniper S.K."/>
            <person name="Young C.R."/>
            <person name="Angers B."/>
            <person name="Qian P.Y."/>
        </authorList>
    </citation>
    <scope>NUCLEOTIDE SEQUENCE</scope>
    <source>
        <strain evidence="8">P08H-3</strain>
    </source>
</reference>
<dbReference type="PANTHER" id="PTHR12385">
    <property type="entry name" value="CHOLINE TRANSPORTER-LIKE (SLC FAMILY 44)"/>
    <property type="match status" value="1"/>
</dbReference>
<evidence type="ECO:0000256" key="4">
    <source>
        <dbReference type="ARBA" id="ARBA00022989"/>
    </source>
</evidence>
<keyword evidence="3 7" id="KW-0812">Transmembrane</keyword>
<dbReference type="Proteomes" id="UP001208570">
    <property type="component" value="Unassembled WGS sequence"/>
</dbReference>
<evidence type="ECO:0000256" key="3">
    <source>
        <dbReference type="ARBA" id="ARBA00022692"/>
    </source>
</evidence>
<feature type="transmembrane region" description="Helical" evidence="7">
    <location>
        <begin position="658"/>
        <end position="679"/>
    </location>
</feature>
<dbReference type="InterPro" id="IPR007603">
    <property type="entry name" value="Choline_transptr-like"/>
</dbReference>
<protein>
    <recommendedName>
        <fullName evidence="7">Choline transporter-like protein</fullName>
    </recommendedName>
</protein>
<comment type="function">
    <text evidence="7">Choline transporter.</text>
</comment>
<evidence type="ECO:0000256" key="1">
    <source>
        <dbReference type="ARBA" id="ARBA00004141"/>
    </source>
</evidence>
<accession>A0AAD9JSA7</accession>
<evidence type="ECO:0000256" key="7">
    <source>
        <dbReference type="RuleBase" id="RU368066"/>
    </source>
</evidence>
<proteinExistence type="inferred from homology"/>
<dbReference type="GO" id="GO:0005886">
    <property type="term" value="C:plasma membrane"/>
    <property type="evidence" value="ECO:0007669"/>
    <property type="project" value="UniProtKB-SubCell"/>
</dbReference>
<comment type="subcellular location">
    <subcellularLocation>
        <location evidence="7">Cell membrane</location>
        <topology evidence="7">Multi-pass membrane protein</topology>
    </subcellularLocation>
    <subcellularLocation>
        <location evidence="1">Membrane</location>
        <topology evidence="1">Multi-pass membrane protein</topology>
    </subcellularLocation>
</comment>
<keyword evidence="6" id="KW-0325">Glycoprotein</keyword>